<protein>
    <recommendedName>
        <fullName evidence="6">Prepilin-type N-terminal cleavage/methylation domain-containing protein</fullName>
    </recommendedName>
</protein>
<accession>A0A098ELA1</accession>
<dbReference type="STRING" id="1499687.BN1080_02032"/>
<dbReference type="RefSeq" id="WP_052651879.1">
    <property type="nucleotide sequence ID" value="NZ_CCXS01000001.1"/>
</dbReference>
<keyword evidence="3" id="KW-1133">Transmembrane helix</keyword>
<evidence type="ECO:0000256" key="1">
    <source>
        <dbReference type="ARBA" id="ARBA00004241"/>
    </source>
</evidence>
<organism evidence="4 5">
    <name type="scientific">Planococcus massiliensis</name>
    <dbReference type="NCBI Taxonomy" id="1499687"/>
    <lineage>
        <taxon>Bacteria</taxon>
        <taxon>Bacillati</taxon>
        <taxon>Bacillota</taxon>
        <taxon>Bacilli</taxon>
        <taxon>Bacillales</taxon>
        <taxon>Caryophanaceae</taxon>
        <taxon>Planococcus</taxon>
    </lineage>
</organism>
<name>A0A098ELA1_9BACL</name>
<evidence type="ECO:0000313" key="4">
    <source>
        <dbReference type="EMBL" id="CEG23089.1"/>
    </source>
</evidence>
<dbReference type="InterPro" id="IPR012902">
    <property type="entry name" value="N_methyl_site"/>
</dbReference>
<keyword evidence="2" id="KW-0178">Competence</keyword>
<evidence type="ECO:0000256" key="2">
    <source>
        <dbReference type="ARBA" id="ARBA00023287"/>
    </source>
</evidence>
<keyword evidence="5" id="KW-1185">Reference proteome</keyword>
<evidence type="ECO:0008006" key="6">
    <source>
        <dbReference type="Google" id="ProtNLM"/>
    </source>
</evidence>
<reference evidence="4 5" key="1">
    <citation type="submission" date="2014-09" db="EMBL/GenBank/DDBJ databases">
        <authorList>
            <person name="Urmite Genomes Urmite Genomes"/>
        </authorList>
    </citation>
    <scope>NUCLEOTIDE SEQUENCE [LARGE SCALE GENOMIC DNA]</scope>
    <source>
        <strain evidence="4 5">ES2</strain>
    </source>
</reference>
<evidence type="ECO:0000313" key="5">
    <source>
        <dbReference type="Proteomes" id="UP000043699"/>
    </source>
</evidence>
<dbReference type="GO" id="GO:0030420">
    <property type="term" value="P:establishment of competence for transformation"/>
    <property type="evidence" value="ECO:0007669"/>
    <property type="project" value="UniProtKB-KW"/>
</dbReference>
<evidence type="ECO:0000256" key="3">
    <source>
        <dbReference type="SAM" id="Phobius"/>
    </source>
</evidence>
<feature type="transmembrane region" description="Helical" evidence="3">
    <location>
        <begin position="12"/>
        <end position="31"/>
    </location>
</feature>
<dbReference type="PROSITE" id="PS00409">
    <property type="entry name" value="PROKAR_NTER_METHYL"/>
    <property type="match status" value="1"/>
</dbReference>
<keyword evidence="3" id="KW-0472">Membrane</keyword>
<proteinExistence type="predicted"/>
<dbReference type="NCBIfam" id="TIGR02532">
    <property type="entry name" value="IV_pilin_GFxxxE"/>
    <property type="match status" value="1"/>
</dbReference>
<dbReference type="GO" id="GO:0009986">
    <property type="term" value="C:cell surface"/>
    <property type="evidence" value="ECO:0007669"/>
    <property type="project" value="UniProtKB-SubCell"/>
</dbReference>
<sequence length="138" mass="15058">MKNEKGLTLVEVLAAVVLISIVLMGFMALFGTTNKLAVTNSEKLVIINLADANLERLKSDPVLYFKNTGYAFPPTTLKSGVDFTRTETINGKNYLISIDFTQNTSELNLSIYNVSVTAKSPSSNLSSTVEGYLPYVKP</sequence>
<dbReference type="EMBL" id="CCXS01000001">
    <property type="protein sequence ID" value="CEG23089.1"/>
    <property type="molecule type" value="Genomic_DNA"/>
</dbReference>
<dbReference type="AlphaFoldDB" id="A0A098ELA1"/>
<dbReference type="OrthoDB" id="2429062at2"/>
<keyword evidence="3" id="KW-0812">Transmembrane</keyword>
<comment type="subcellular location">
    <subcellularLocation>
        <location evidence="1">Cell surface</location>
    </subcellularLocation>
</comment>
<dbReference type="Pfam" id="PF07963">
    <property type="entry name" value="N_methyl"/>
    <property type="match status" value="1"/>
</dbReference>
<gene>
    <name evidence="4" type="ORF">BN1080_02032</name>
</gene>
<dbReference type="Proteomes" id="UP000043699">
    <property type="component" value="Unassembled WGS sequence"/>
</dbReference>